<feature type="region of interest" description="Disordered" evidence="14">
    <location>
        <begin position="141"/>
        <end position="167"/>
    </location>
</feature>
<evidence type="ECO:0000256" key="5">
    <source>
        <dbReference type="ARBA" id="ARBA00022833"/>
    </source>
</evidence>
<proteinExistence type="inferred from homology"/>
<keyword evidence="5" id="KW-0862">Zinc</keyword>
<feature type="region of interest" description="Disordered" evidence="14">
    <location>
        <begin position="179"/>
        <end position="216"/>
    </location>
</feature>
<keyword evidence="7 13" id="KW-0175">Coiled coil</keyword>
<evidence type="ECO:0000256" key="1">
    <source>
        <dbReference type="ARBA" id="ARBA00004642"/>
    </source>
</evidence>
<evidence type="ECO:0000256" key="4">
    <source>
        <dbReference type="ARBA" id="ARBA00022771"/>
    </source>
</evidence>
<evidence type="ECO:0000256" key="9">
    <source>
        <dbReference type="ARBA" id="ARBA00023163"/>
    </source>
</evidence>
<dbReference type="SMART" id="SM00692">
    <property type="entry name" value="DM3"/>
    <property type="match status" value="1"/>
</dbReference>
<dbReference type="GO" id="GO:0008270">
    <property type="term" value="F:zinc ion binding"/>
    <property type="evidence" value="ECO:0007669"/>
    <property type="project" value="UniProtKB-KW"/>
</dbReference>
<dbReference type="PROSITE" id="PS50950">
    <property type="entry name" value="ZF_THAP"/>
    <property type="match status" value="1"/>
</dbReference>
<evidence type="ECO:0000256" key="11">
    <source>
        <dbReference type="ARBA" id="ARBA00023306"/>
    </source>
</evidence>
<sequence length="260" mass="30166">MTICAIKVCRNYKGRLKTTKKVTFHRVPNDPILKSRWIEIIKKSRGEDNWQPAKTTVVCSEHFRSRDLYFVNNEGRRRLKKEAVPCKALFLSSVKSDDESEDFVGKIVKIEKISDCETNTLEDTKPLGIIVEGSIDVKKENQDDSSLCTETSDKTRQDVTPPSPKGFKPWEVISCQIGDGQQENNETEKKEEEEEEDFSDLDSVYDSPQRSKMRHDLRRRIKLQKKHVLKIQSLRRTNLRLKKTVASLKQVIETLKKEKN</sequence>
<evidence type="ECO:0000256" key="13">
    <source>
        <dbReference type="SAM" id="Coils"/>
    </source>
</evidence>
<keyword evidence="6" id="KW-0805">Transcription regulation</keyword>
<evidence type="ECO:0000256" key="12">
    <source>
        <dbReference type="PROSITE-ProRule" id="PRU00309"/>
    </source>
</evidence>
<dbReference type="Gene3D" id="6.20.210.20">
    <property type="entry name" value="THAP domain"/>
    <property type="match status" value="1"/>
</dbReference>
<evidence type="ECO:0000256" key="10">
    <source>
        <dbReference type="ARBA" id="ARBA00023242"/>
    </source>
</evidence>
<dbReference type="SUPFAM" id="SSF57716">
    <property type="entry name" value="Glucocorticoid receptor-like (DNA-binding domain)"/>
    <property type="match status" value="1"/>
</dbReference>
<comment type="subcellular location">
    <subcellularLocation>
        <location evidence="1">Nucleus</location>
        <location evidence="1">Nucleoplasm</location>
    </subcellularLocation>
</comment>
<dbReference type="OMA" id="RPEGWCP"/>
<keyword evidence="4 12" id="KW-0863">Zinc-finger</keyword>
<dbReference type="OrthoDB" id="7312725at2759"/>
<feature type="domain" description="THAP-type" evidence="15">
    <location>
        <begin position="1"/>
        <end position="88"/>
    </location>
</feature>
<evidence type="ECO:0000256" key="14">
    <source>
        <dbReference type="SAM" id="MobiDB-lite"/>
    </source>
</evidence>
<evidence type="ECO:0000313" key="16">
    <source>
        <dbReference type="Proteomes" id="UP001652626"/>
    </source>
</evidence>
<dbReference type="AlphaFoldDB" id="A0A8B8ING5"/>
<organism evidence="16 17">
    <name type="scientific">Vanessa tameamea</name>
    <name type="common">Kamehameha butterfly</name>
    <dbReference type="NCBI Taxonomy" id="334116"/>
    <lineage>
        <taxon>Eukaryota</taxon>
        <taxon>Metazoa</taxon>
        <taxon>Ecdysozoa</taxon>
        <taxon>Arthropoda</taxon>
        <taxon>Hexapoda</taxon>
        <taxon>Insecta</taxon>
        <taxon>Pterygota</taxon>
        <taxon>Neoptera</taxon>
        <taxon>Endopterygota</taxon>
        <taxon>Lepidoptera</taxon>
        <taxon>Glossata</taxon>
        <taxon>Ditrysia</taxon>
        <taxon>Papilionoidea</taxon>
        <taxon>Nymphalidae</taxon>
        <taxon>Nymphalinae</taxon>
        <taxon>Vanessa</taxon>
    </lineage>
</organism>
<dbReference type="GO" id="GO:0005654">
    <property type="term" value="C:nucleoplasm"/>
    <property type="evidence" value="ECO:0007669"/>
    <property type="project" value="UniProtKB-SubCell"/>
</dbReference>
<keyword evidence="16" id="KW-1185">Reference proteome</keyword>
<dbReference type="PANTHER" id="PTHR46600:SF1">
    <property type="entry name" value="THAP DOMAIN-CONTAINING PROTEIN 1"/>
    <property type="match status" value="1"/>
</dbReference>
<evidence type="ECO:0000256" key="2">
    <source>
        <dbReference type="ARBA" id="ARBA00006177"/>
    </source>
</evidence>
<evidence type="ECO:0000313" key="17">
    <source>
        <dbReference type="RefSeq" id="XP_026497401.2"/>
    </source>
</evidence>
<dbReference type="GeneID" id="113401628"/>
<evidence type="ECO:0000259" key="15">
    <source>
        <dbReference type="PROSITE" id="PS50950"/>
    </source>
</evidence>
<keyword evidence="9" id="KW-0804">Transcription</keyword>
<dbReference type="InterPro" id="IPR026516">
    <property type="entry name" value="THAP1/10"/>
</dbReference>
<dbReference type="RefSeq" id="XP_026497401.2">
    <property type="nucleotide sequence ID" value="XM_026641616.2"/>
</dbReference>
<evidence type="ECO:0000256" key="3">
    <source>
        <dbReference type="ARBA" id="ARBA00022723"/>
    </source>
</evidence>
<evidence type="ECO:0000256" key="8">
    <source>
        <dbReference type="ARBA" id="ARBA00023125"/>
    </source>
</evidence>
<name>A0A8B8ING5_VANTA</name>
<keyword evidence="11" id="KW-0131">Cell cycle</keyword>
<dbReference type="SMART" id="SM00980">
    <property type="entry name" value="THAP"/>
    <property type="match status" value="1"/>
</dbReference>
<keyword evidence="3" id="KW-0479">Metal-binding</keyword>
<keyword evidence="10" id="KW-0539">Nucleus</keyword>
<dbReference type="InterPro" id="IPR038441">
    <property type="entry name" value="THAP_Znf_sf"/>
</dbReference>
<keyword evidence="8 12" id="KW-0238">DNA-binding</keyword>
<dbReference type="Proteomes" id="UP001652626">
    <property type="component" value="Chromosome 20"/>
</dbReference>
<reference evidence="17" key="1">
    <citation type="submission" date="2025-08" db="UniProtKB">
        <authorList>
            <consortium name="RefSeq"/>
        </authorList>
    </citation>
    <scope>IDENTIFICATION</scope>
    <source>
        <tissue evidence="17">Whole body</tissue>
    </source>
</reference>
<dbReference type="GO" id="GO:0043565">
    <property type="term" value="F:sequence-specific DNA binding"/>
    <property type="evidence" value="ECO:0007669"/>
    <property type="project" value="InterPro"/>
</dbReference>
<accession>A0A8B8ING5</accession>
<protein>
    <submittedName>
        <fullName evidence="17">THAP domain-containing protein 5-like</fullName>
    </submittedName>
</protein>
<dbReference type="Pfam" id="PF05485">
    <property type="entry name" value="THAP"/>
    <property type="match status" value="1"/>
</dbReference>
<gene>
    <name evidence="17" type="primary">LOC113401628</name>
</gene>
<comment type="similarity">
    <text evidence="2">Belongs to the THAP1 family.</text>
</comment>
<feature type="coiled-coil region" evidence="13">
    <location>
        <begin position="231"/>
        <end position="258"/>
    </location>
</feature>
<feature type="compositionally biased region" description="Acidic residues" evidence="14">
    <location>
        <begin position="191"/>
        <end position="200"/>
    </location>
</feature>
<dbReference type="PANTHER" id="PTHR46600">
    <property type="entry name" value="THAP DOMAIN-CONTAINING"/>
    <property type="match status" value="1"/>
</dbReference>
<evidence type="ECO:0000256" key="7">
    <source>
        <dbReference type="ARBA" id="ARBA00023054"/>
    </source>
</evidence>
<dbReference type="InterPro" id="IPR006612">
    <property type="entry name" value="THAP_Znf"/>
</dbReference>
<evidence type="ECO:0000256" key="6">
    <source>
        <dbReference type="ARBA" id="ARBA00023015"/>
    </source>
</evidence>